<comment type="caution">
    <text evidence="1">The sequence shown here is derived from an EMBL/GenBank/DDBJ whole genome shotgun (WGS) entry which is preliminary data.</text>
</comment>
<keyword evidence="2" id="KW-1185">Reference proteome</keyword>
<dbReference type="AlphaFoldDB" id="A0A9J5WWP4"/>
<organism evidence="1 2">
    <name type="scientific">Solanum commersonii</name>
    <name type="common">Commerson's wild potato</name>
    <name type="synonym">Commerson's nightshade</name>
    <dbReference type="NCBI Taxonomy" id="4109"/>
    <lineage>
        <taxon>Eukaryota</taxon>
        <taxon>Viridiplantae</taxon>
        <taxon>Streptophyta</taxon>
        <taxon>Embryophyta</taxon>
        <taxon>Tracheophyta</taxon>
        <taxon>Spermatophyta</taxon>
        <taxon>Magnoliopsida</taxon>
        <taxon>eudicotyledons</taxon>
        <taxon>Gunneridae</taxon>
        <taxon>Pentapetalae</taxon>
        <taxon>asterids</taxon>
        <taxon>lamiids</taxon>
        <taxon>Solanales</taxon>
        <taxon>Solanaceae</taxon>
        <taxon>Solanoideae</taxon>
        <taxon>Solaneae</taxon>
        <taxon>Solanum</taxon>
    </lineage>
</organism>
<feature type="non-terminal residue" evidence="1">
    <location>
        <position position="309"/>
    </location>
</feature>
<proteinExistence type="predicted"/>
<dbReference type="PANTHER" id="PTHR34222">
    <property type="entry name" value="GAG_PRE-INTEGRS DOMAIN-CONTAINING PROTEIN"/>
    <property type="match status" value="1"/>
</dbReference>
<dbReference type="PANTHER" id="PTHR34222:SF87">
    <property type="entry name" value="CCHC-TYPE DOMAIN-CONTAINING PROTEIN"/>
    <property type="match status" value="1"/>
</dbReference>
<protein>
    <submittedName>
        <fullName evidence="1">Uncharacterized protein</fullName>
    </submittedName>
</protein>
<reference evidence="1 2" key="1">
    <citation type="submission" date="2020-09" db="EMBL/GenBank/DDBJ databases">
        <title>De no assembly of potato wild relative species, Solanum commersonii.</title>
        <authorList>
            <person name="Cho K."/>
        </authorList>
    </citation>
    <scope>NUCLEOTIDE SEQUENCE [LARGE SCALE GENOMIC DNA]</scope>
    <source>
        <strain evidence="1">LZ3.2</strain>
        <tissue evidence="1">Leaf</tissue>
    </source>
</reference>
<gene>
    <name evidence="1" type="ORF">H5410_050027</name>
</gene>
<evidence type="ECO:0000313" key="1">
    <source>
        <dbReference type="EMBL" id="KAG5579400.1"/>
    </source>
</evidence>
<dbReference type="EMBL" id="JACXVP010000010">
    <property type="protein sequence ID" value="KAG5579400.1"/>
    <property type="molecule type" value="Genomic_DNA"/>
</dbReference>
<evidence type="ECO:0000313" key="2">
    <source>
        <dbReference type="Proteomes" id="UP000824120"/>
    </source>
</evidence>
<sequence length="309" mass="33394">LPSINQAYAMISQDESQKLVAGSSKFMPESLTPTALLLLDLQLRDIKSLIIIMPFLLKCDFCHKTGHLKIDCFRLIGYPPNYKGKRDTVGGMAANSTYDAGPMFSQQSAAGTVFSQQSAASQHTCPPPYYPNQYFPYSTPTPHVHQSTPMFTPGQHEQLLKMLDQATLTDTSGVAHMAGNSPSSTNDSITWIVDTGASNHMIGDSKHLHPQGLIENAGHVQLPTGANTAVSHLGNCHLTGAQNIDQLSPGSSASSMENPTLVSVVPDIISSPPIRRSTRGARPPIWHKDYIIKSGLPYLDLMKMGKSIG</sequence>
<dbReference type="OrthoDB" id="1938972at2759"/>
<name>A0A9J5WWP4_SOLCO</name>
<accession>A0A9J5WWP4</accession>
<dbReference type="Proteomes" id="UP000824120">
    <property type="component" value="Chromosome 10"/>
</dbReference>